<evidence type="ECO:0000313" key="3">
    <source>
        <dbReference type="RefSeq" id="XP_071927621.1"/>
    </source>
</evidence>
<proteinExistence type="predicted"/>
<gene>
    <name evidence="3" type="primary">LOC140018756</name>
</gene>
<name>A0ABM4W766_COFAR</name>
<feature type="domain" description="Myb/SANT-like" evidence="1">
    <location>
        <begin position="17"/>
        <end position="113"/>
    </location>
</feature>
<sequence>MGENLKKDQEAKKEHLKWTQTMDDAYIQTLLNQHYEGYRLDGTFTTTAYNNIVKELKDKLGKDFTKGHLMNRMKTLKLHFNECYDLFRNGKFSGFSWSPVTKTWNAKPEVWEQLLKEKSDAEKWRTKQIHNYDKLEELFAKD</sequence>
<dbReference type="GeneID" id="140018756"/>
<dbReference type="Pfam" id="PF12776">
    <property type="entry name" value="Myb_DNA-bind_3"/>
    <property type="match status" value="1"/>
</dbReference>
<dbReference type="InterPro" id="IPR024752">
    <property type="entry name" value="Myb/SANT-like_dom"/>
</dbReference>
<dbReference type="RefSeq" id="XP_071927621.1">
    <property type="nucleotide sequence ID" value="XM_072071520.1"/>
</dbReference>
<evidence type="ECO:0000313" key="2">
    <source>
        <dbReference type="Proteomes" id="UP001652660"/>
    </source>
</evidence>
<dbReference type="PANTHER" id="PTHR46929">
    <property type="entry name" value="EXPRESSED PROTEIN"/>
    <property type="match status" value="1"/>
</dbReference>
<evidence type="ECO:0000259" key="1">
    <source>
        <dbReference type="Pfam" id="PF12776"/>
    </source>
</evidence>
<dbReference type="PANTHER" id="PTHR46929:SF4">
    <property type="entry name" value="MYB_SANT-LIKE DOMAIN-CONTAINING PROTEIN"/>
    <property type="match status" value="1"/>
</dbReference>
<reference evidence="3" key="2">
    <citation type="submission" date="2025-08" db="UniProtKB">
        <authorList>
            <consortium name="RefSeq"/>
        </authorList>
    </citation>
    <scope>IDENTIFICATION</scope>
    <source>
        <tissue evidence="3">Leaves</tissue>
    </source>
</reference>
<accession>A0ABM4W766</accession>
<keyword evidence="2" id="KW-1185">Reference proteome</keyword>
<organism evidence="2 3">
    <name type="scientific">Coffea arabica</name>
    <name type="common">Arabian coffee</name>
    <dbReference type="NCBI Taxonomy" id="13443"/>
    <lineage>
        <taxon>Eukaryota</taxon>
        <taxon>Viridiplantae</taxon>
        <taxon>Streptophyta</taxon>
        <taxon>Embryophyta</taxon>
        <taxon>Tracheophyta</taxon>
        <taxon>Spermatophyta</taxon>
        <taxon>Magnoliopsida</taxon>
        <taxon>eudicotyledons</taxon>
        <taxon>Gunneridae</taxon>
        <taxon>Pentapetalae</taxon>
        <taxon>asterids</taxon>
        <taxon>lamiids</taxon>
        <taxon>Gentianales</taxon>
        <taxon>Rubiaceae</taxon>
        <taxon>Ixoroideae</taxon>
        <taxon>Gardenieae complex</taxon>
        <taxon>Bertiereae - Coffeeae clade</taxon>
        <taxon>Coffeeae</taxon>
        <taxon>Coffea</taxon>
    </lineage>
</organism>
<protein>
    <recommendedName>
        <fullName evidence="1">Myb/SANT-like domain-containing protein</fullName>
    </recommendedName>
</protein>
<reference evidence="2" key="1">
    <citation type="journal article" date="2025" name="Foods">
        <title>Unveiling the Microbial Signatures of Arabica Coffee Cherries: Insights into Ripeness Specific Diversity, Functional Traits, and Implications for Quality and Safety.</title>
        <authorList>
            <consortium name="RefSeq"/>
            <person name="Tenea G.N."/>
            <person name="Cifuentes V."/>
            <person name="Reyes P."/>
            <person name="Cevallos-Vallejos M."/>
        </authorList>
    </citation>
    <scope>NUCLEOTIDE SEQUENCE [LARGE SCALE GENOMIC DNA]</scope>
</reference>
<dbReference type="Proteomes" id="UP001652660">
    <property type="component" value="Chromosome 1e"/>
</dbReference>